<dbReference type="KEGG" id="vg:80034058"/>
<evidence type="ECO:0000313" key="2">
    <source>
        <dbReference type="Proteomes" id="UP000280567"/>
    </source>
</evidence>
<sequence>MTKHERVDAAAKALQEEIGARIDPFMRPDDLAKLGVRSFDAGMARRSAMAAALAAADAVMFGPVNIARVVRSTGLSIQSVNEVIRELRA</sequence>
<dbReference type="EMBL" id="MH834627">
    <property type="protein sequence ID" value="AYN59052.1"/>
    <property type="molecule type" value="Genomic_DNA"/>
</dbReference>
<gene>
    <name evidence="1" type="primary">62</name>
    <name evidence="1" type="ORF">PBI_RYAN_62</name>
</gene>
<evidence type="ECO:0000313" key="1">
    <source>
        <dbReference type="EMBL" id="AYN59052.1"/>
    </source>
</evidence>
<dbReference type="Proteomes" id="UP000280567">
    <property type="component" value="Segment"/>
</dbReference>
<keyword evidence="2" id="KW-1185">Reference proteome</keyword>
<name>A0A3G2KJ94_9CAUD</name>
<dbReference type="GeneID" id="80034058"/>
<accession>A0A3G2KJ94</accession>
<evidence type="ECO:0008006" key="3">
    <source>
        <dbReference type="Google" id="ProtNLM"/>
    </source>
</evidence>
<dbReference type="RefSeq" id="YP_010760957.1">
    <property type="nucleotide sequence ID" value="NC_073589.1"/>
</dbReference>
<protein>
    <recommendedName>
        <fullName evidence="3">Helix-turn-helix DNA binding domain protein</fullName>
    </recommendedName>
</protein>
<organism evidence="1 2">
    <name type="scientific">Arthrobacter phage Ryan</name>
    <dbReference type="NCBI Taxonomy" id="2419968"/>
    <lineage>
        <taxon>Viruses</taxon>
        <taxon>Duplodnaviria</taxon>
        <taxon>Heunggongvirae</taxon>
        <taxon>Uroviricota</taxon>
        <taxon>Caudoviricetes</taxon>
        <taxon>Daemsvirinae</taxon>
        <taxon>Nanditavirus</taxon>
        <taxon>Nanditavirus ryan</taxon>
    </lineage>
</organism>
<proteinExistence type="predicted"/>
<reference evidence="1 2" key="1">
    <citation type="submission" date="2018-09" db="EMBL/GenBank/DDBJ databases">
        <authorList>
            <person name="Rimple P.A."/>
            <person name="Stoner T.H."/>
            <person name="Garlena R.A."/>
            <person name="Russell D.A."/>
            <person name="Pope W.H."/>
            <person name="Jacobs-Sera D."/>
            <person name="Hatfull G.F."/>
        </authorList>
    </citation>
    <scope>NUCLEOTIDE SEQUENCE [LARGE SCALE GENOMIC DNA]</scope>
</reference>